<proteinExistence type="predicted"/>
<feature type="transmembrane region" description="Helical" evidence="6">
    <location>
        <begin position="312"/>
        <end position="332"/>
    </location>
</feature>
<feature type="domain" description="Major facilitator superfamily (MFS) profile" evidence="7">
    <location>
        <begin position="50"/>
        <end position="518"/>
    </location>
</feature>
<feature type="transmembrane region" description="Helical" evidence="6">
    <location>
        <begin position="203"/>
        <end position="223"/>
    </location>
</feature>
<dbReference type="EMBL" id="FJOG01000013">
    <property type="protein sequence ID" value="CZR59097.1"/>
    <property type="molecule type" value="Genomic_DNA"/>
</dbReference>
<dbReference type="AlphaFoldDB" id="A0A1L7X262"/>
<feature type="region of interest" description="Disordered" evidence="5">
    <location>
        <begin position="1"/>
        <end position="37"/>
    </location>
</feature>
<keyword evidence="2 6" id="KW-0812">Transmembrane</keyword>
<feature type="transmembrane region" description="Helical" evidence="6">
    <location>
        <begin position="394"/>
        <end position="415"/>
    </location>
</feature>
<feature type="transmembrane region" description="Helical" evidence="6">
    <location>
        <begin position="47"/>
        <end position="73"/>
    </location>
</feature>
<feature type="transmembrane region" description="Helical" evidence="6">
    <location>
        <begin position="85"/>
        <end position="102"/>
    </location>
</feature>
<feature type="compositionally biased region" description="Basic and acidic residues" evidence="5">
    <location>
        <begin position="1"/>
        <end position="16"/>
    </location>
</feature>
<dbReference type="GO" id="GO:0022857">
    <property type="term" value="F:transmembrane transporter activity"/>
    <property type="evidence" value="ECO:0007669"/>
    <property type="project" value="InterPro"/>
</dbReference>
<protein>
    <submittedName>
        <fullName evidence="8">Related to MFS toxin efflux pump (AflT)</fullName>
    </submittedName>
</protein>
<dbReference type="InterPro" id="IPR036259">
    <property type="entry name" value="MFS_trans_sf"/>
</dbReference>
<dbReference type="InterPro" id="IPR011701">
    <property type="entry name" value="MFS"/>
</dbReference>
<gene>
    <name evidence="8" type="ORF">PAC_08989</name>
</gene>
<dbReference type="CDD" id="cd17502">
    <property type="entry name" value="MFS_Azr1_MDR_like"/>
    <property type="match status" value="1"/>
</dbReference>
<evidence type="ECO:0000256" key="6">
    <source>
        <dbReference type="SAM" id="Phobius"/>
    </source>
</evidence>
<feature type="transmembrane region" description="Helical" evidence="6">
    <location>
        <begin position="114"/>
        <end position="134"/>
    </location>
</feature>
<dbReference type="Proteomes" id="UP000184330">
    <property type="component" value="Unassembled WGS sequence"/>
</dbReference>
<evidence type="ECO:0000313" key="8">
    <source>
        <dbReference type="EMBL" id="CZR59097.1"/>
    </source>
</evidence>
<feature type="transmembrane region" description="Helical" evidence="6">
    <location>
        <begin position="532"/>
        <end position="552"/>
    </location>
</feature>
<dbReference type="GO" id="GO:0005886">
    <property type="term" value="C:plasma membrane"/>
    <property type="evidence" value="ECO:0007669"/>
    <property type="project" value="TreeGrafter"/>
</dbReference>
<dbReference type="PANTHER" id="PTHR23501">
    <property type="entry name" value="MAJOR FACILITATOR SUPERFAMILY"/>
    <property type="match status" value="1"/>
</dbReference>
<feature type="transmembrane region" description="Helical" evidence="6">
    <location>
        <begin position="461"/>
        <end position="482"/>
    </location>
</feature>
<dbReference type="FunFam" id="1.20.1720.10:FF:000012">
    <property type="entry name" value="MFS toxin efflux pump (AflT)"/>
    <property type="match status" value="1"/>
</dbReference>
<feature type="transmembrane region" description="Helical" evidence="6">
    <location>
        <begin position="269"/>
        <end position="292"/>
    </location>
</feature>
<evidence type="ECO:0000256" key="4">
    <source>
        <dbReference type="ARBA" id="ARBA00023136"/>
    </source>
</evidence>
<keyword evidence="4 6" id="KW-0472">Membrane</keyword>
<evidence type="ECO:0000256" key="5">
    <source>
        <dbReference type="SAM" id="MobiDB-lite"/>
    </source>
</evidence>
<sequence length="561" mass="60918">MSSTEKSMKAHSHDNTSTEDDLEQNKPEPAAEEPVEDERQYMAGVKLALMMMALCMTVLLVGLDNSILATAIPTITTKFNSLDDVGWYGSAFLICTCALQPLAGRLFQYFSLKWTYLVFIGLFELGSLLCATATSSKMLIIGRAVAGMGSAGLFSGGLVILGHLIKPRERPLYTGLIASMFGVSNVLGPVLGGVFTQHVSWRWCFYINLPLGALAVVVMIAVFHPAARPETRLPLREKITHLDLPGLLLFIPSVIMLLIAVQWGGNKYAWRSSTIIGLFVGFGLTMLAFAAWEWRQQDEASIPPRIIRQRSILAAILIVFFGMGSVQLQAYYLPMWFQVIQNATPLHSGIRFLPSVLSNFVMSILGGAMGMLLPLNPEMIQIVLTILVTRFGHFNPWLFFGTALTAIANGLFSTFKVDTGNPLINGIQIMGGFGAACVIQMPLIGLMSLIPIHDLTTATSIAVFFQFLGGSIFLAIAENIFVSRLVSSLHHFTPTLDAEAVVGVGAEGLRKFLMSEGQLDKLGGALLAYDEAITRTFLLGAAGAGAAFFASAGMEWKSFKR</sequence>
<feature type="transmembrane region" description="Helical" evidence="6">
    <location>
        <begin position="244"/>
        <end position="263"/>
    </location>
</feature>
<dbReference type="SUPFAM" id="SSF103473">
    <property type="entry name" value="MFS general substrate transporter"/>
    <property type="match status" value="1"/>
</dbReference>
<dbReference type="Gene3D" id="1.20.1250.20">
    <property type="entry name" value="MFS general substrate transporter like domains"/>
    <property type="match status" value="1"/>
</dbReference>
<feature type="transmembrane region" description="Helical" evidence="6">
    <location>
        <begin position="427"/>
        <end position="449"/>
    </location>
</feature>
<dbReference type="InterPro" id="IPR020846">
    <property type="entry name" value="MFS_dom"/>
</dbReference>
<name>A0A1L7X262_9HELO</name>
<dbReference type="PANTHER" id="PTHR23501:SF199">
    <property type="entry name" value="MFS EFFLUX TRANSPORTER INPD-RELATED"/>
    <property type="match status" value="1"/>
</dbReference>
<evidence type="ECO:0000256" key="3">
    <source>
        <dbReference type="ARBA" id="ARBA00022989"/>
    </source>
</evidence>
<evidence type="ECO:0000256" key="2">
    <source>
        <dbReference type="ARBA" id="ARBA00022692"/>
    </source>
</evidence>
<reference evidence="8 9" key="1">
    <citation type="submission" date="2016-03" db="EMBL/GenBank/DDBJ databases">
        <authorList>
            <person name="Ploux O."/>
        </authorList>
    </citation>
    <scope>NUCLEOTIDE SEQUENCE [LARGE SCALE GENOMIC DNA]</scope>
    <source>
        <strain evidence="8 9">UAMH 11012</strain>
    </source>
</reference>
<feature type="transmembrane region" description="Helical" evidence="6">
    <location>
        <begin position="172"/>
        <end position="191"/>
    </location>
</feature>
<keyword evidence="9" id="KW-1185">Reference proteome</keyword>
<accession>A0A1L7X262</accession>
<evidence type="ECO:0000256" key="1">
    <source>
        <dbReference type="ARBA" id="ARBA00004141"/>
    </source>
</evidence>
<feature type="transmembrane region" description="Helical" evidence="6">
    <location>
        <begin position="352"/>
        <end position="373"/>
    </location>
</feature>
<evidence type="ECO:0000313" key="9">
    <source>
        <dbReference type="Proteomes" id="UP000184330"/>
    </source>
</evidence>
<evidence type="ECO:0000259" key="7">
    <source>
        <dbReference type="PROSITE" id="PS50850"/>
    </source>
</evidence>
<dbReference type="Pfam" id="PF07690">
    <property type="entry name" value="MFS_1"/>
    <property type="match status" value="1"/>
</dbReference>
<keyword evidence="3 6" id="KW-1133">Transmembrane helix</keyword>
<feature type="transmembrane region" description="Helical" evidence="6">
    <location>
        <begin position="140"/>
        <end position="165"/>
    </location>
</feature>
<dbReference type="PROSITE" id="PS50850">
    <property type="entry name" value="MFS"/>
    <property type="match status" value="1"/>
</dbReference>
<comment type="subcellular location">
    <subcellularLocation>
        <location evidence="1">Membrane</location>
        <topology evidence="1">Multi-pass membrane protein</topology>
    </subcellularLocation>
</comment>
<organism evidence="8 9">
    <name type="scientific">Phialocephala subalpina</name>
    <dbReference type="NCBI Taxonomy" id="576137"/>
    <lineage>
        <taxon>Eukaryota</taxon>
        <taxon>Fungi</taxon>
        <taxon>Dikarya</taxon>
        <taxon>Ascomycota</taxon>
        <taxon>Pezizomycotina</taxon>
        <taxon>Leotiomycetes</taxon>
        <taxon>Helotiales</taxon>
        <taxon>Mollisiaceae</taxon>
        <taxon>Phialocephala</taxon>
        <taxon>Phialocephala fortinii species complex</taxon>
    </lineage>
</organism>
<dbReference type="OrthoDB" id="10021397at2759"/>